<protein>
    <submittedName>
        <fullName evidence="2">(spotted green pufferfish) hypothetical protein</fullName>
    </submittedName>
</protein>
<keyword evidence="1" id="KW-0472">Membrane</keyword>
<sequence length="157" mass="17449">MAFAGLARLDGLSQRCQKEAALRFLLIMSCLLLVLSVSLYPGLWAIGVRLHSAFTGSYVPGHHSVLLVNSPNEQAAKDIGRYAAEPQQSLAPRTGTGVFRSWWESHPGSEEVEVIILAWMRIRYLPVKVERTGAIDPLFKHLATSFDCPLFLLVFLK</sequence>
<organism evidence="2">
    <name type="scientific">Tetraodon nigroviridis</name>
    <name type="common">Spotted green pufferfish</name>
    <name type="synonym">Chelonodon nigroviridis</name>
    <dbReference type="NCBI Taxonomy" id="99883"/>
    <lineage>
        <taxon>Eukaryota</taxon>
        <taxon>Metazoa</taxon>
        <taxon>Chordata</taxon>
        <taxon>Craniata</taxon>
        <taxon>Vertebrata</taxon>
        <taxon>Euteleostomi</taxon>
        <taxon>Actinopterygii</taxon>
        <taxon>Neopterygii</taxon>
        <taxon>Teleostei</taxon>
        <taxon>Neoteleostei</taxon>
        <taxon>Acanthomorphata</taxon>
        <taxon>Eupercaria</taxon>
        <taxon>Tetraodontiformes</taxon>
        <taxon>Tetradontoidea</taxon>
        <taxon>Tetraodontidae</taxon>
        <taxon>Tetraodon</taxon>
    </lineage>
</organism>
<dbReference type="AlphaFoldDB" id="Q4S2B1"/>
<name>Q4S2B1_TETNG</name>
<keyword evidence="1" id="KW-0812">Transmembrane</keyword>
<dbReference type="OrthoDB" id="2017693at2759"/>
<feature type="transmembrane region" description="Helical" evidence="1">
    <location>
        <begin position="21"/>
        <end position="44"/>
    </location>
</feature>
<evidence type="ECO:0000256" key="1">
    <source>
        <dbReference type="SAM" id="Phobius"/>
    </source>
</evidence>
<dbReference type="EMBL" id="CAAE01014764">
    <property type="protein sequence ID" value="CAG05221.1"/>
    <property type="molecule type" value="Genomic_DNA"/>
</dbReference>
<reference evidence="2" key="1">
    <citation type="journal article" date="2004" name="Nature">
        <title>Genome duplication in the teleost fish Tetraodon nigroviridis reveals the early vertebrate proto-karyotype.</title>
        <authorList>
            <person name="Jaillon O."/>
            <person name="Aury J.-M."/>
            <person name="Brunet F."/>
            <person name="Petit J.-L."/>
            <person name="Stange-Thomann N."/>
            <person name="Mauceli E."/>
            <person name="Bouneau L."/>
            <person name="Fischer C."/>
            <person name="Ozouf-Costaz C."/>
            <person name="Bernot A."/>
            <person name="Nicaud S."/>
            <person name="Jaffe D."/>
            <person name="Fisher S."/>
            <person name="Lutfalla G."/>
            <person name="Dossat C."/>
            <person name="Segurens B."/>
            <person name="Dasilva C."/>
            <person name="Salanoubat M."/>
            <person name="Levy M."/>
            <person name="Boudet N."/>
            <person name="Castellano S."/>
            <person name="Anthouard V."/>
            <person name="Jubin C."/>
            <person name="Castelli V."/>
            <person name="Katinka M."/>
            <person name="Vacherie B."/>
            <person name="Biemont C."/>
            <person name="Skalli Z."/>
            <person name="Cattolico L."/>
            <person name="Poulain J."/>
            <person name="De Berardinis V."/>
            <person name="Cruaud C."/>
            <person name="Duprat S."/>
            <person name="Brottier P."/>
            <person name="Coutanceau J.-P."/>
            <person name="Gouzy J."/>
            <person name="Parra G."/>
            <person name="Lardier G."/>
            <person name="Chapple C."/>
            <person name="McKernan K.J."/>
            <person name="McEwan P."/>
            <person name="Bosak S."/>
            <person name="Kellis M."/>
            <person name="Volff J.-N."/>
            <person name="Guigo R."/>
            <person name="Zody M.C."/>
            <person name="Mesirov J."/>
            <person name="Lindblad-Toh K."/>
            <person name="Birren B."/>
            <person name="Nusbaum C."/>
            <person name="Kahn D."/>
            <person name="Robinson-Rechavi M."/>
            <person name="Laudet V."/>
            <person name="Schachter V."/>
            <person name="Quetier F."/>
            <person name="Saurin W."/>
            <person name="Scarpelli C."/>
            <person name="Wincker P."/>
            <person name="Lander E.S."/>
            <person name="Weissenbach J."/>
            <person name="Roest Crollius H."/>
        </authorList>
    </citation>
    <scope>NUCLEOTIDE SEQUENCE [LARGE SCALE GENOMIC DNA]</scope>
</reference>
<evidence type="ECO:0000313" key="2">
    <source>
        <dbReference type="EMBL" id="CAG05221.1"/>
    </source>
</evidence>
<accession>Q4S2B1</accession>
<proteinExistence type="predicted"/>
<keyword evidence="1" id="KW-1133">Transmembrane helix</keyword>
<comment type="caution">
    <text evidence="2">The sequence shown here is derived from an EMBL/GenBank/DDBJ whole genome shotgun (WGS) entry which is preliminary data.</text>
</comment>
<dbReference type="KEGG" id="tng:GSTEN00025174G001"/>
<gene>
    <name evidence="2" type="ORF">GSTENG00025174001</name>
</gene>
<reference evidence="2" key="2">
    <citation type="submission" date="2004-02" db="EMBL/GenBank/DDBJ databases">
        <authorList>
            <consortium name="Genoscope"/>
            <consortium name="Whitehead Institute Centre for Genome Research"/>
        </authorList>
    </citation>
    <scope>NUCLEOTIDE SEQUENCE</scope>
</reference>